<sequence length="295" mass="32911">MFSESEGQPRRIPTLGAYCQRVLSTHADALSCLGDDIRYDLIKPVLECCSAETLLRLEQSSPYLQENTSDLWERLCFKTYPLLVEQLARNGELRPDSWREQFFFLREAEAHRLEEVTSKLRSQRMEAAERKKEREVKLTDRLPPTKRARTSATQPKTLFQKAKKEVKSRTALYTTRILPPMVHGKTYRVLPSAASAKPSPIICTDKAGATRLPSTTLSTGMPGGESQLSTDPPPINSSAPSASVSPFSAPSSHTHTEARILKPPIPKRDPTASLFMPKHRAFSQLPKTAGNTPAR</sequence>
<dbReference type="Gene3D" id="6.10.250.3180">
    <property type="match status" value="1"/>
</dbReference>
<name>A0A0D0AGA4_9AGAM</name>
<dbReference type="HOGENOM" id="CLU_074637_0_0_1"/>
<dbReference type="AlphaFoldDB" id="A0A0D0AGA4"/>
<dbReference type="Pfam" id="PF06881">
    <property type="entry name" value="Elongin_A"/>
    <property type="match status" value="1"/>
</dbReference>
<evidence type="ECO:0000256" key="1">
    <source>
        <dbReference type="SAM" id="MobiDB-lite"/>
    </source>
</evidence>
<evidence type="ECO:0000313" key="3">
    <source>
        <dbReference type="Proteomes" id="UP000054018"/>
    </source>
</evidence>
<dbReference type="EMBL" id="KN833685">
    <property type="protein sequence ID" value="KIK31103.1"/>
    <property type="molecule type" value="Genomic_DNA"/>
</dbReference>
<evidence type="ECO:0000313" key="2">
    <source>
        <dbReference type="EMBL" id="KIK31103.1"/>
    </source>
</evidence>
<keyword evidence="3" id="KW-1185">Reference proteome</keyword>
<dbReference type="GO" id="GO:0070449">
    <property type="term" value="C:elongin complex"/>
    <property type="evidence" value="ECO:0007669"/>
    <property type="project" value="InterPro"/>
</dbReference>
<protein>
    <recommendedName>
        <fullName evidence="4">Elongin-A</fullName>
    </recommendedName>
</protein>
<dbReference type="InterPro" id="IPR051870">
    <property type="entry name" value="Elongin-A_domain"/>
</dbReference>
<dbReference type="STRING" id="765257.A0A0D0AGA4"/>
<feature type="region of interest" description="Disordered" evidence="1">
    <location>
        <begin position="211"/>
        <end position="295"/>
    </location>
</feature>
<dbReference type="InterPro" id="IPR010684">
    <property type="entry name" value="RNA_pol_II_trans_fac_SIII_A"/>
</dbReference>
<reference evidence="2 3" key="1">
    <citation type="submission" date="2014-04" db="EMBL/GenBank/DDBJ databases">
        <authorList>
            <consortium name="DOE Joint Genome Institute"/>
            <person name="Kuo A."/>
            <person name="Kohler A."/>
            <person name="Costa M.D."/>
            <person name="Nagy L.G."/>
            <person name="Floudas D."/>
            <person name="Copeland A."/>
            <person name="Barry K.W."/>
            <person name="Cichocki N."/>
            <person name="Veneault-Fourrey C."/>
            <person name="LaButti K."/>
            <person name="Lindquist E.A."/>
            <person name="Lipzen A."/>
            <person name="Lundell T."/>
            <person name="Morin E."/>
            <person name="Murat C."/>
            <person name="Sun H."/>
            <person name="Tunlid A."/>
            <person name="Henrissat B."/>
            <person name="Grigoriev I.V."/>
            <person name="Hibbett D.S."/>
            <person name="Martin F."/>
            <person name="Nordberg H.P."/>
            <person name="Cantor M.N."/>
            <person name="Hua S.X."/>
        </authorList>
    </citation>
    <scope>NUCLEOTIDE SEQUENCE [LARGE SCALE GENOMIC DNA]</scope>
    <source>
        <strain evidence="2 3">441</strain>
    </source>
</reference>
<reference evidence="3" key="2">
    <citation type="submission" date="2015-01" db="EMBL/GenBank/DDBJ databases">
        <title>Evolutionary Origins and Diversification of the Mycorrhizal Mutualists.</title>
        <authorList>
            <consortium name="DOE Joint Genome Institute"/>
            <consortium name="Mycorrhizal Genomics Consortium"/>
            <person name="Kohler A."/>
            <person name="Kuo A."/>
            <person name="Nagy L.G."/>
            <person name="Floudas D."/>
            <person name="Copeland A."/>
            <person name="Barry K.W."/>
            <person name="Cichocki N."/>
            <person name="Veneault-Fourrey C."/>
            <person name="LaButti K."/>
            <person name="Lindquist E.A."/>
            <person name="Lipzen A."/>
            <person name="Lundell T."/>
            <person name="Morin E."/>
            <person name="Murat C."/>
            <person name="Riley R."/>
            <person name="Ohm R."/>
            <person name="Sun H."/>
            <person name="Tunlid A."/>
            <person name="Henrissat B."/>
            <person name="Grigoriev I.V."/>
            <person name="Hibbett D.S."/>
            <person name="Martin F."/>
        </authorList>
    </citation>
    <scope>NUCLEOTIDE SEQUENCE [LARGE SCALE GENOMIC DNA]</scope>
    <source>
        <strain evidence="3">441</strain>
    </source>
</reference>
<dbReference type="PANTHER" id="PTHR15141">
    <property type="entry name" value="TRANSCRIPTION ELONGATION FACTOR B POLYPEPTIDE 3"/>
    <property type="match status" value="1"/>
</dbReference>
<dbReference type="OrthoDB" id="21513at2759"/>
<proteinExistence type="predicted"/>
<feature type="compositionally biased region" description="Low complexity" evidence="1">
    <location>
        <begin position="236"/>
        <end position="252"/>
    </location>
</feature>
<dbReference type="Proteomes" id="UP000054018">
    <property type="component" value="Unassembled WGS sequence"/>
</dbReference>
<dbReference type="GO" id="GO:0006368">
    <property type="term" value="P:transcription elongation by RNA polymerase II"/>
    <property type="evidence" value="ECO:0007669"/>
    <property type="project" value="InterPro"/>
</dbReference>
<accession>A0A0D0AGA4</accession>
<feature type="compositionally biased region" description="Basic and acidic residues" evidence="1">
    <location>
        <begin position="254"/>
        <end position="270"/>
    </location>
</feature>
<organism evidence="2 3">
    <name type="scientific">Pisolithus microcarpus 441</name>
    <dbReference type="NCBI Taxonomy" id="765257"/>
    <lineage>
        <taxon>Eukaryota</taxon>
        <taxon>Fungi</taxon>
        <taxon>Dikarya</taxon>
        <taxon>Basidiomycota</taxon>
        <taxon>Agaricomycotina</taxon>
        <taxon>Agaricomycetes</taxon>
        <taxon>Agaricomycetidae</taxon>
        <taxon>Boletales</taxon>
        <taxon>Sclerodermatineae</taxon>
        <taxon>Pisolithaceae</taxon>
        <taxon>Pisolithus</taxon>
    </lineage>
</organism>
<evidence type="ECO:0008006" key="4">
    <source>
        <dbReference type="Google" id="ProtNLM"/>
    </source>
</evidence>
<dbReference type="PANTHER" id="PTHR15141:SF76">
    <property type="entry name" value="TRANSCRIPTION ELONGATION FACTOR B POLYPEPTIDE 3"/>
    <property type="match status" value="1"/>
</dbReference>
<gene>
    <name evidence="2" type="ORF">PISMIDRAFT_132068</name>
</gene>
<feature type="compositionally biased region" description="Polar residues" evidence="1">
    <location>
        <begin position="285"/>
        <end position="295"/>
    </location>
</feature>